<name>A0A9P8SYV3_9ASCO</name>
<dbReference type="Pfam" id="PF01648">
    <property type="entry name" value="ACPS"/>
    <property type="match status" value="1"/>
</dbReference>
<dbReference type="GO" id="GO:0008897">
    <property type="term" value="F:holo-[acyl-carrier-protein] synthase activity"/>
    <property type="evidence" value="ECO:0007669"/>
    <property type="project" value="UniProtKB-EC"/>
</dbReference>
<dbReference type="InterPro" id="IPR037143">
    <property type="entry name" value="4-PPantetheinyl_Trfase_dom_sf"/>
</dbReference>
<accession>A0A9P8SYV3</accession>
<evidence type="ECO:0000259" key="3">
    <source>
        <dbReference type="Pfam" id="PF01648"/>
    </source>
</evidence>
<evidence type="ECO:0000256" key="2">
    <source>
        <dbReference type="ARBA" id="ARBA00022679"/>
    </source>
</evidence>
<dbReference type="OrthoDB" id="26719at2759"/>
<dbReference type="EC" id="2.7.8.7" evidence="1"/>
<keyword evidence="6" id="KW-1185">Reference proteome</keyword>
<dbReference type="Gene3D" id="3.90.470.20">
    <property type="entry name" value="4'-phosphopantetheinyl transferase domain"/>
    <property type="match status" value="1"/>
</dbReference>
<proteinExistence type="predicted"/>
<dbReference type="PANTHER" id="PTHR12215:SF10">
    <property type="entry name" value="L-AMINOADIPATE-SEMIALDEHYDE DEHYDROGENASE-PHOSPHOPANTETHEINYL TRANSFERASE"/>
    <property type="match status" value="1"/>
</dbReference>
<reference evidence="5" key="1">
    <citation type="journal article" date="2021" name="Open Biol.">
        <title>Shared evolutionary footprints suggest mitochondrial oxidative damage underlies multiple complex I losses in fungi.</title>
        <authorList>
            <person name="Schikora-Tamarit M.A."/>
            <person name="Marcet-Houben M."/>
            <person name="Nosek J."/>
            <person name="Gabaldon T."/>
        </authorList>
    </citation>
    <scope>NUCLEOTIDE SEQUENCE</scope>
    <source>
        <strain evidence="5">CBS6075</strain>
    </source>
</reference>
<gene>
    <name evidence="5" type="ORF">OGAPHI_007283</name>
</gene>
<evidence type="ECO:0000256" key="1">
    <source>
        <dbReference type="ARBA" id="ARBA00013172"/>
    </source>
</evidence>
<dbReference type="PANTHER" id="PTHR12215">
    <property type="entry name" value="PHOSPHOPANTETHEINE TRANSFERASE"/>
    <property type="match status" value="1"/>
</dbReference>
<feature type="domain" description="4'-phosphopantetheinyl transferase" evidence="3">
    <location>
        <begin position="127"/>
        <end position="213"/>
    </location>
</feature>
<organism evidence="5 6">
    <name type="scientific">Ogataea philodendri</name>
    <dbReference type="NCBI Taxonomy" id="1378263"/>
    <lineage>
        <taxon>Eukaryota</taxon>
        <taxon>Fungi</taxon>
        <taxon>Dikarya</taxon>
        <taxon>Ascomycota</taxon>
        <taxon>Saccharomycotina</taxon>
        <taxon>Pichiomycetes</taxon>
        <taxon>Pichiales</taxon>
        <taxon>Pichiaceae</taxon>
        <taxon>Ogataea</taxon>
    </lineage>
</organism>
<dbReference type="InterPro" id="IPR050559">
    <property type="entry name" value="P-Pant_transferase_sf"/>
</dbReference>
<dbReference type="GO" id="GO:0019878">
    <property type="term" value="P:lysine biosynthetic process via aminoadipic acid"/>
    <property type="evidence" value="ECO:0007669"/>
    <property type="project" value="TreeGrafter"/>
</dbReference>
<sequence length="273" mass="30929">MDPNEPFLQDAHSSKFAVFWVDMDGCDEVLNDDFEFEQLIRTLPLTLQAKILKRRNKTDRHCGLVGALLTRYAVWGSEKSLKKWNDLEFGTGELGKPFVKNRPYKFNHSDEHKLVAVAVDFTGSSEVGVDLANPEDVGDPNKFVGEFEAIFTESELAEVTSSVFGLSEQAAKQHLSLYWALKESYSKYKGVGLHHELKSYEFRNVSPVKPYPQSTEFNGQHAVYMLLPHNTICSVVSDIRQIPNFVQIHGAELLHYIIHNICSPPQLSQKLCI</sequence>
<dbReference type="GO" id="GO:0005829">
    <property type="term" value="C:cytosol"/>
    <property type="evidence" value="ECO:0007669"/>
    <property type="project" value="TreeGrafter"/>
</dbReference>
<comment type="caution">
    <text evidence="5">The sequence shown here is derived from an EMBL/GenBank/DDBJ whole genome shotgun (WGS) entry which is preliminary data.</text>
</comment>
<dbReference type="SUPFAM" id="SSF56214">
    <property type="entry name" value="4'-phosphopantetheinyl transferase"/>
    <property type="match status" value="2"/>
</dbReference>
<dbReference type="GO" id="GO:0000287">
    <property type="term" value="F:magnesium ion binding"/>
    <property type="evidence" value="ECO:0007669"/>
    <property type="project" value="InterPro"/>
</dbReference>
<dbReference type="Pfam" id="PF22624">
    <property type="entry name" value="AASDHPPT_N"/>
    <property type="match status" value="1"/>
</dbReference>
<protein>
    <recommendedName>
        <fullName evidence="1">holo-[acyl-carrier-protein] synthase</fullName>
        <ecNumber evidence="1">2.7.8.7</ecNumber>
    </recommendedName>
</protein>
<dbReference type="AlphaFoldDB" id="A0A9P8SYV3"/>
<reference evidence="5" key="2">
    <citation type="submission" date="2021-01" db="EMBL/GenBank/DDBJ databases">
        <authorList>
            <person name="Schikora-Tamarit M.A."/>
        </authorList>
    </citation>
    <scope>NUCLEOTIDE SEQUENCE</scope>
    <source>
        <strain evidence="5">CBS6075</strain>
    </source>
</reference>
<evidence type="ECO:0000313" key="5">
    <source>
        <dbReference type="EMBL" id="KAH3660078.1"/>
    </source>
</evidence>
<dbReference type="EMBL" id="JAEUBE010000511">
    <property type="protein sequence ID" value="KAH3660078.1"/>
    <property type="molecule type" value="Genomic_DNA"/>
</dbReference>
<dbReference type="InterPro" id="IPR055066">
    <property type="entry name" value="AASDHPPT_N"/>
</dbReference>
<dbReference type="RefSeq" id="XP_046057789.1">
    <property type="nucleotide sequence ID" value="XM_046208662.1"/>
</dbReference>
<dbReference type="GeneID" id="70239247"/>
<feature type="domain" description="4'-phosphopantetheinyl transferase N-terminal" evidence="4">
    <location>
        <begin position="35"/>
        <end position="119"/>
    </location>
</feature>
<evidence type="ECO:0000313" key="6">
    <source>
        <dbReference type="Proteomes" id="UP000769157"/>
    </source>
</evidence>
<dbReference type="Proteomes" id="UP000769157">
    <property type="component" value="Unassembled WGS sequence"/>
</dbReference>
<dbReference type="InterPro" id="IPR008278">
    <property type="entry name" value="4-PPantetheinyl_Trfase_dom"/>
</dbReference>
<keyword evidence="2" id="KW-0808">Transferase</keyword>
<evidence type="ECO:0000259" key="4">
    <source>
        <dbReference type="Pfam" id="PF22624"/>
    </source>
</evidence>